<evidence type="ECO:0000313" key="8">
    <source>
        <dbReference type="Proteomes" id="UP000274756"/>
    </source>
</evidence>
<evidence type="ECO:0000256" key="2">
    <source>
        <dbReference type="ARBA" id="ARBA00006285"/>
    </source>
</evidence>
<evidence type="ECO:0000256" key="1">
    <source>
        <dbReference type="ARBA" id="ARBA00001231"/>
    </source>
</evidence>
<sequence length="418" mass="48386">MNSRESRLNEWKIAPKNLENNILETLKRQTNEEQYQYQLNEFEVGKLNKKTELEVGERIQHESENKSSFYENRIIHFDLKGAAPKIDYLKKVFKLIADAGATGVLIEWEDMFPYTGILKDSRSTQAYTLSETEEILAYANNLQLTTIPLVQTFGHLEWILKSDKFMKYRENEKFPQVICIGDEEGVGLVKEAIKQVIKVHEKYGVPFFHIGADEAFEFNVCKKDVEWAKNNSHIGSGKLAPFHISKIANYVISLIPGVRVLAWYDLLKTFSLSTVQEFKLDTLLEPVVWDYSESLIQQNARSWTLLSHLFPTVWASSAFKGANTPSSQNLDLNHYMRNNQQWILHKRLYGRLFKKNFQGIIITGWQRYDHFAVLCELLPVGLPSMIINLQASNVNIFIQRFSEIFSIHDVAICEYDMA</sequence>
<proteinExistence type="inferred from homology"/>
<dbReference type="GO" id="GO:0004563">
    <property type="term" value="F:beta-N-acetylhexosaminidase activity"/>
    <property type="evidence" value="ECO:0007669"/>
    <property type="project" value="UniProtKB-EC"/>
</dbReference>
<dbReference type="OrthoDB" id="47475at2759"/>
<dbReference type="EMBL" id="UYYG01001150">
    <property type="protein sequence ID" value="VDN54514.1"/>
    <property type="molecule type" value="Genomic_DNA"/>
</dbReference>
<dbReference type="AlphaFoldDB" id="A0A0N4U0P1"/>
<dbReference type="PANTHER" id="PTHR21040:SF4">
    <property type="entry name" value="BETA-N-ACETYLHEXOSAMINIDASE"/>
    <property type="match status" value="1"/>
</dbReference>
<comment type="similarity">
    <text evidence="2">Belongs to the glycosyl hydrolase 20 family.</text>
</comment>
<evidence type="ECO:0000313" key="7">
    <source>
        <dbReference type="Proteomes" id="UP000038040"/>
    </source>
</evidence>
<evidence type="ECO:0000256" key="3">
    <source>
        <dbReference type="ARBA" id="ARBA00012663"/>
    </source>
</evidence>
<dbReference type="SUPFAM" id="SSF51445">
    <property type="entry name" value="(Trans)glycosidases"/>
    <property type="match status" value="1"/>
</dbReference>
<accession>A0A0N4U0P1</accession>
<dbReference type="InterPro" id="IPR038901">
    <property type="entry name" value="HEXDC-like"/>
</dbReference>
<evidence type="ECO:0000313" key="9">
    <source>
        <dbReference type="WBParaSite" id="DME_0000012701-mRNA-1"/>
    </source>
</evidence>
<keyword evidence="4" id="KW-0378">Hydrolase</keyword>
<dbReference type="InterPro" id="IPR015883">
    <property type="entry name" value="Glyco_hydro_20_cat"/>
</dbReference>
<protein>
    <recommendedName>
        <fullName evidence="3">beta-N-acetylhexosaminidase</fullName>
        <ecNumber evidence="3">3.2.1.52</ecNumber>
    </recommendedName>
</protein>
<dbReference type="InterPro" id="IPR017853">
    <property type="entry name" value="GH"/>
</dbReference>
<dbReference type="Gene3D" id="3.20.20.80">
    <property type="entry name" value="Glycosidases"/>
    <property type="match status" value="1"/>
</dbReference>
<gene>
    <name evidence="6" type="ORF">DME_LOCUS4487</name>
</gene>
<feature type="domain" description="Glycoside hydrolase family 20 catalytic" evidence="5">
    <location>
        <begin position="122"/>
        <end position="276"/>
    </location>
</feature>
<dbReference type="Proteomes" id="UP000038040">
    <property type="component" value="Unplaced"/>
</dbReference>
<organism evidence="7 9">
    <name type="scientific">Dracunculus medinensis</name>
    <name type="common">Guinea worm</name>
    <dbReference type="NCBI Taxonomy" id="318479"/>
    <lineage>
        <taxon>Eukaryota</taxon>
        <taxon>Metazoa</taxon>
        <taxon>Ecdysozoa</taxon>
        <taxon>Nematoda</taxon>
        <taxon>Chromadorea</taxon>
        <taxon>Rhabditida</taxon>
        <taxon>Spirurina</taxon>
        <taxon>Dracunculoidea</taxon>
        <taxon>Dracunculidae</taxon>
        <taxon>Dracunculus</taxon>
    </lineage>
</organism>
<dbReference type="EC" id="3.2.1.52" evidence="3"/>
<name>A0A0N4U0P1_DRAME</name>
<dbReference type="PANTHER" id="PTHR21040">
    <property type="entry name" value="BCDNA.GH04120"/>
    <property type="match status" value="1"/>
</dbReference>
<comment type="catalytic activity">
    <reaction evidence="1">
        <text>Hydrolysis of terminal non-reducing N-acetyl-D-hexosamine residues in N-acetyl-beta-D-hexosaminides.</text>
        <dbReference type="EC" id="3.2.1.52"/>
    </reaction>
</comment>
<dbReference type="WBParaSite" id="DME_0000012701-mRNA-1">
    <property type="protein sequence ID" value="DME_0000012701-mRNA-1"/>
    <property type="gene ID" value="DME_0000012701"/>
</dbReference>
<keyword evidence="8" id="KW-1185">Reference proteome</keyword>
<evidence type="ECO:0000256" key="4">
    <source>
        <dbReference type="ARBA" id="ARBA00022801"/>
    </source>
</evidence>
<dbReference type="STRING" id="318479.A0A0N4U0P1"/>
<reference evidence="9" key="1">
    <citation type="submission" date="2017-02" db="UniProtKB">
        <authorList>
            <consortium name="WormBaseParasite"/>
        </authorList>
    </citation>
    <scope>IDENTIFICATION</scope>
</reference>
<evidence type="ECO:0000259" key="5">
    <source>
        <dbReference type="Pfam" id="PF00728"/>
    </source>
</evidence>
<dbReference type="Pfam" id="PF00728">
    <property type="entry name" value="Glyco_hydro_20"/>
    <property type="match status" value="1"/>
</dbReference>
<dbReference type="GO" id="GO:0005975">
    <property type="term" value="P:carbohydrate metabolic process"/>
    <property type="evidence" value="ECO:0007669"/>
    <property type="project" value="InterPro"/>
</dbReference>
<evidence type="ECO:0000313" key="6">
    <source>
        <dbReference type="EMBL" id="VDN54514.1"/>
    </source>
</evidence>
<reference evidence="6 8" key="2">
    <citation type="submission" date="2018-11" db="EMBL/GenBank/DDBJ databases">
        <authorList>
            <consortium name="Pathogen Informatics"/>
        </authorList>
    </citation>
    <scope>NUCLEOTIDE SEQUENCE [LARGE SCALE GENOMIC DNA]</scope>
</reference>
<dbReference type="CDD" id="cd06565">
    <property type="entry name" value="GH20_GcnA-like"/>
    <property type="match status" value="1"/>
</dbReference>
<dbReference type="Proteomes" id="UP000274756">
    <property type="component" value="Unassembled WGS sequence"/>
</dbReference>